<gene>
    <name evidence="1" type="ORF">ACFO5X_07290</name>
</gene>
<evidence type="ECO:0000313" key="2">
    <source>
        <dbReference type="Proteomes" id="UP001595973"/>
    </source>
</evidence>
<dbReference type="EMBL" id="JBHSGI010000005">
    <property type="protein sequence ID" value="MFC4668351.1"/>
    <property type="molecule type" value="Genomic_DNA"/>
</dbReference>
<comment type="caution">
    <text evidence="1">The sequence shown here is derived from an EMBL/GenBank/DDBJ whole genome shotgun (WGS) entry which is preliminary data.</text>
</comment>
<proteinExistence type="predicted"/>
<accession>A0ABV9KEJ1</accession>
<sequence length="195" mass="22322">MEMTVAPETDETKRDRVRRLLIDPLTEAGFRFPKATSEDEAKRALTRLADGLAYLGDDALTVLKASLLTKGEGSARCFWPAYVTIIGLAEAFHPRPLEEVPELLRWFASAAGREALAAGRLVAEFQFWETKKRPPVTPRDKELVAVRAREHHERRELILDRRRREIPLRGDEAAWIEWYERTYARVEALVGQVQA</sequence>
<evidence type="ECO:0000313" key="1">
    <source>
        <dbReference type="EMBL" id="MFC4668351.1"/>
    </source>
</evidence>
<dbReference type="Proteomes" id="UP001595973">
    <property type="component" value="Unassembled WGS sequence"/>
</dbReference>
<organism evidence="1 2">
    <name type="scientific">Seohaeicola nanhaiensis</name>
    <dbReference type="NCBI Taxonomy" id="1387282"/>
    <lineage>
        <taxon>Bacteria</taxon>
        <taxon>Pseudomonadati</taxon>
        <taxon>Pseudomonadota</taxon>
        <taxon>Alphaproteobacteria</taxon>
        <taxon>Rhodobacterales</taxon>
        <taxon>Roseobacteraceae</taxon>
        <taxon>Seohaeicola</taxon>
    </lineage>
</organism>
<name>A0ABV9KEJ1_9RHOB</name>
<protein>
    <submittedName>
        <fullName evidence="1">Uncharacterized protein</fullName>
    </submittedName>
</protein>
<keyword evidence="2" id="KW-1185">Reference proteome</keyword>
<reference evidence="2" key="1">
    <citation type="journal article" date="2019" name="Int. J. Syst. Evol. Microbiol.">
        <title>The Global Catalogue of Microorganisms (GCM) 10K type strain sequencing project: providing services to taxonomists for standard genome sequencing and annotation.</title>
        <authorList>
            <consortium name="The Broad Institute Genomics Platform"/>
            <consortium name="The Broad Institute Genome Sequencing Center for Infectious Disease"/>
            <person name="Wu L."/>
            <person name="Ma J."/>
        </authorList>
    </citation>
    <scope>NUCLEOTIDE SEQUENCE [LARGE SCALE GENOMIC DNA]</scope>
    <source>
        <strain evidence="2">CGMCC 4.7283</strain>
    </source>
</reference>
<dbReference type="RefSeq" id="WP_380716628.1">
    <property type="nucleotide sequence ID" value="NZ_JBHSGI010000005.1"/>
</dbReference>